<dbReference type="GO" id="GO:0046872">
    <property type="term" value="F:metal ion binding"/>
    <property type="evidence" value="ECO:0007669"/>
    <property type="project" value="UniProtKB-KW"/>
</dbReference>
<dbReference type="EMBL" id="VSIV01000005">
    <property type="protein sequence ID" value="TYB36990.1"/>
    <property type="molecule type" value="Genomic_DNA"/>
</dbReference>
<dbReference type="GO" id="GO:0070497">
    <property type="term" value="F:6-carboxytetrahydropterin synthase activity"/>
    <property type="evidence" value="ECO:0007669"/>
    <property type="project" value="UniProtKB-EC"/>
</dbReference>
<name>A0A5D0MXT7_FLESI</name>
<dbReference type="Pfam" id="PF01242">
    <property type="entry name" value="PTPS"/>
    <property type="match status" value="1"/>
</dbReference>
<evidence type="ECO:0000256" key="6">
    <source>
        <dbReference type="PIRSR" id="PIRSR006113-1"/>
    </source>
</evidence>
<feature type="binding site" evidence="7">
    <location>
        <position position="29"/>
    </location>
    <ligand>
        <name>Zn(2+)</name>
        <dbReference type="ChEBI" id="CHEBI:29105"/>
    </ligand>
</feature>
<keyword evidence="5" id="KW-0456">Lyase</keyword>
<keyword evidence="5 7" id="KW-0862">Zinc</keyword>
<evidence type="ECO:0000256" key="7">
    <source>
        <dbReference type="PIRSR" id="PIRSR006113-2"/>
    </source>
</evidence>
<comment type="catalytic activity">
    <reaction evidence="4 5">
        <text>7,8-dihydroneopterin 3'-triphosphate + H2O = 6-carboxy-5,6,7,8-tetrahydropterin + triphosphate + acetaldehyde + 2 H(+)</text>
        <dbReference type="Rhea" id="RHEA:27966"/>
        <dbReference type="ChEBI" id="CHEBI:15343"/>
        <dbReference type="ChEBI" id="CHEBI:15377"/>
        <dbReference type="ChEBI" id="CHEBI:15378"/>
        <dbReference type="ChEBI" id="CHEBI:18036"/>
        <dbReference type="ChEBI" id="CHEBI:58462"/>
        <dbReference type="ChEBI" id="CHEBI:61032"/>
        <dbReference type="EC" id="4.1.2.50"/>
    </reaction>
</comment>
<keyword evidence="5" id="KW-0671">Queuosine biosynthesis</keyword>
<evidence type="ECO:0000313" key="9">
    <source>
        <dbReference type="Proteomes" id="UP000323337"/>
    </source>
</evidence>
<accession>A0A5D0MXT7</accession>
<feature type="active site" description="Charge relay system" evidence="6">
    <location>
        <position position="109"/>
    </location>
</feature>
<dbReference type="RefSeq" id="WP_303699912.1">
    <property type="nucleotide sequence ID" value="NZ_VSIV01000005.1"/>
</dbReference>
<dbReference type="InterPro" id="IPR007115">
    <property type="entry name" value="6-PTP_synth/QueD"/>
</dbReference>
<gene>
    <name evidence="8" type="primary">queD</name>
    <name evidence="8" type="ORF">FXF49_00290</name>
</gene>
<comment type="caution">
    <text evidence="8">The sequence shown here is derived from an EMBL/GenBank/DDBJ whole genome shotgun (WGS) entry which is preliminary data.</text>
</comment>
<evidence type="ECO:0000313" key="8">
    <source>
        <dbReference type="EMBL" id="TYB36990.1"/>
    </source>
</evidence>
<feature type="active site" description="Proton acceptor" evidence="6">
    <location>
        <position position="23"/>
    </location>
</feature>
<evidence type="ECO:0000256" key="4">
    <source>
        <dbReference type="ARBA" id="ARBA00048807"/>
    </source>
</evidence>
<evidence type="ECO:0000256" key="3">
    <source>
        <dbReference type="ARBA" id="ARBA00018141"/>
    </source>
</evidence>
<dbReference type="PIRSF" id="PIRSF006113">
    <property type="entry name" value="PTP_synth"/>
    <property type="match status" value="1"/>
</dbReference>
<dbReference type="InterPro" id="IPR038418">
    <property type="entry name" value="6-PTP_synth/QueD_sf"/>
</dbReference>
<dbReference type="NCBIfam" id="TIGR03367">
    <property type="entry name" value="queuosine_QueD"/>
    <property type="match status" value="1"/>
</dbReference>
<keyword evidence="5 7" id="KW-0479">Metal-binding</keyword>
<comment type="pathway">
    <text evidence="1 5">Purine metabolism; 7-cyano-7-deazaguanine biosynthesis.</text>
</comment>
<evidence type="ECO:0000256" key="5">
    <source>
        <dbReference type="PIRNR" id="PIRNR006113"/>
    </source>
</evidence>
<dbReference type="GO" id="GO:0008616">
    <property type="term" value="P:tRNA queuosine(34) biosynthetic process"/>
    <property type="evidence" value="ECO:0007669"/>
    <property type="project" value="UniProtKB-KW"/>
</dbReference>
<dbReference type="AlphaFoldDB" id="A0A5D0MXT7"/>
<dbReference type="EC" id="4.-.-.-" evidence="5"/>
<dbReference type="SUPFAM" id="SSF55620">
    <property type="entry name" value="Tetrahydrobiopterin biosynthesis enzymes-like"/>
    <property type="match status" value="1"/>
</dbReference>
<evidence type="ECO:0000256" key="1">
    <source>
        <dbReference type="ARBA" id="ARBA00005061"/>
    </source>
</evidence>
<proteinExistence type="inferred from homology"/>
<dbReference type="PANTHER" id="PTHR12589">
    <property type="entry name" value="PYRUVOYL TETRAHYDROBIOPTERIN SYNTHASE"/>
    <property type="match status" value="1"/>
</dbReference>
<dbReference type="Proteomes" id="UP000323337">
    <property type="component" value="Unassembled WGS sequence"/>
</dbReference>
<comment type="cofactor">
    <cofactor evidence="5 7">
        <name>Zn(2+)</name>
        <dbReference type="ChEBI" id="CHEBI:29105"/>
    </cofactor>
    <text evidence="5 7">Binds 1 zinc ion per subunit.</text>
</comment>
<sequence length="119" mass="14119">MYKVKITDSFSSAHNLREYEGNCERLHGHNWQIEVSLKGEQLDELGMLVDFRELKKEVKKILSTLDHTYLNDHKYFSRVNPTSENIAHFIYKKLKPKFSDKMDKVTVWESNNSAAEYYE</sequence>
<organism evidence="8 9">
    <name type="scientific">Flexistipes sinusarabici</name>
    <dbReference type="NCBI Taxonomy" id="2352"/>
    <lineage>
        <taxon>Bacteria</taxon>
        <taxon>Pseudomonadati</taxon>
        <taxon>Deferribacterota</taxon>
        <taxon>Deferribacteres</taxon>
        <taxon>Deferribacterales</taxon>
        <taxon>Flexistipitaceae</taxon>
        <taxon>Flexistipes</taxon>
    </lineage>
</organism>
<feature type="binding site" evidence="7">
    <location>
        <position position="14"/>
    </location>
    <ligand>
        <name>Zn(2+)</name>
        <dbReference type="ChEBI" id="CHEBI:29105"/>
    </ligand>
</feature>
<dbReference type="UniPathway" id="UPA00391"/>
<dbReference type="PANTHER" id="PTHR12589:SF8">
    <property type="entry name" value="6-CARBOXY-5,6,7,8-TETRAHYDROPTERIN SYNTHASE"/>
    <property type="match status" value="1"/>
</dbReference>
<reference evidence="8 9" key="1">
    <citation type="submission" date="2019-08" db="EMBL/GenBank/DDBJ databases">
        <title>Genomic characterization of a novel candidate phylum (ARYD3) from a high temperature, high salinity tertiary oil reservoir in north central Oklahoma, USA.</title>
        <authorList>
            <person name="Youssef N.H."/>
            <person name="Yadav A."/>
            <person name="Elshahed M.S."/>
        </authorList>
    </citation>
    <scope>NUCLEOTIDE SEQUENCE [LARGE SCALE GENOMIC DNA]</scope>
    <source>
        <strain evidence="8">ARYD1</strain>
    </source>
</reference>
<protein>
    <recommendedName>
        <fullName evidence="3 5">6-carboxy-5,6,7,8-tetrahydropterin synthase</fullName>
        <ecNumber evidence="5">4.-.-.-</ecNumber>
    </recommendedName>
</protein>
<dbReference type="Gene3D" id="3.30.479.10">
    <property type="entry name" value="6-pyruvoyl tetrahydropterin synthase/QueD"/>
    <property type="match status" value="1"/>
</dbReference>
<feature type="active site" description="Charge relay system" evidence="6">
    <location>
        <position position="67"/>
    </location>
</feature>
<evidence type="ECO:0000256" key="2">
    <source>
        <dbReference type="ARBA" id="ARBA00008900"/>
    </source>
</evidence>
<feature type="binding site" evidence="7">
    <location>
        <position position="27"/>
    </location>
    <ligand>
        <name>Zn(2+)</name>
        <dbReference type="ChEBI" id="CHEBI:29105"/>
    </ligand>
</feature>
<comment type="similarity">
    <text evidence="2 5">Belongs to the PTPS family. QueD subfamily.</text>
</comment>